<evidence type="ECO:0000256" key="2">
    <source>
        <dbReference type="SAM" id="MobiDB-lite"/>
    </source>
</evidence>
<keyword evidence="1" id="KW-0863">Zinc-finger</keyword>
<feature type="compositionally biased region" description="Low complexity" evidence="2">
    <location>
        <begin position="194"/>
        <end position="220"/>
    </location>
</feature>
<keyword evidence="5" id="KW-1185">Reference proteome</keyword>
<accession>A0A843T800</accession>
<dbReference type="InterPro" id="IPR001878">
    <property type="entry name" value="Znf_CCHC"/>
</dbReference>
<proteinExistence type="predicted"/>
<name>A0A843T800_COLES</name>
<dbReference type="SUPFAM" id="SSF57756">
    <property type="entry name" value="Retrovirus zinc finger-like domains"/>
    <property type="match status" value="1"/>
</dbReference>
<dbReference type="InterPro" id="IPR036875">
    <property type="entry name" value="Znf_CCHC_sf"/>
</dbReference>
<reference evidence="4" key="1">
    <citation type="submission" date="2017-07" db="EMBL/GenBank/DDBJ databases">
        <title>Taro Niue Genome Assembly and Annotation.</title>
        <authorList>
            <person name="Atibalentja N."/>
            <person name="Keating K."/>
            <person name="Fields C.J."/>
        </authorList>
    </citation>
    <scope>NUCLEOTIDE SEQUENCE</scope>
    <source>
        <strain evidence="4">Niue_2</strain>
        <tissue evidence="4">Leaf</tissue>
    </source>
</reference>
<comment type="caution">
    <text evidence="4">The sequence shown here is derived from an EMBL/GenBank/DDBJ whole genome shotgun (WGS) entry which is preliminary data.</text>
</comment>
<evidence type="ECO:0000313" key="5">
    <source>
        <dbReference type="Proteomes" id="UP000652761"/>
    </source>
</evidence>
<evidence type="ECO:0000256" key="1">
    <source>
        <dbReference type="PROSITE-ProRule" id="PRU00047"/>
    </source>
</evidence>
<keyword evidence="1" id="KW-0862">Zinc</keyword>
<dbReference type="Pfam" id="PF03732">
    <property type="entry name" value="Retrotrans_gag"/>
    <property type="match status" value="1"/>
</dbReference>
<dbReference type="PANTHER" id="PTHR34482">
    <property type="entry name" value="DNA DAMAGE-INDUCIBLE PROTEIN 1-LIKE"/>
    <property type="match status" value="1"/>
</dbReference>
<dbReference type="SMART" id="SM00343">
    <property type="entry name" value="ZnF_C2HC"/>
    <property type="match status" value="1"/>
</dbReference>
<keyword evidence="1" id="KW-0479">Metal-binding</keyword>
<evidence type="ECO:0000313" key="4">
    <source>
        <dbReference type="EMBL" id="MQL68442.1"/>
    </source>
</evidence>
<evidence type="ECO:0000259" key="3">
    <source>
        <dbReference type="PROSITE" id="PS50158"/>
    </source>
</evidence>
<dbReference type="EMBL" id="NMUH01000014">
    <property type="protein sequence ID" value="MQL68442.1"/>
    <property type="molecule type" value="Genomic_DNA"/>
</dbReference>
<dbReference type="Proteomes" id="UP000652761">
    <property type="component" value="Unassembled WGS sequence"/>
</dbReference>
<dbReference type="InterPro" id="IPR005162">
    <property type="entry name" value="Retrotrans_gag_dom"/>
</dbReference>
<feature type="compositionally biased region" description="Low complexity" evidence="2">
    <location>
        <begin position="158"/>
        <end position="173"/>
    </location>
</feature>
<dbReference type="GO" id="GO:0003676">
    <property type="term" value="F:nucleic acid binding"/>
    <property type="evidence" value="ECO:0007669"/>
    <property type="project" value="InterPro"/>
</dbReference>
<dbReference type="PANTHER" id="PTHR34482:SF36">
    <property type="entry name" value="RETROTRANSPOSON GAG DOMAIN-CONTAINING PROTEIN"/>
    <property type="match status" value="1"/>
</dbReference>
<dbReference type="AlphaFoldDB" id="A0A843T800"/>
<protein>
    <recommendedName>
        <fullName evidence="3">CCHC-type domain-containing protein</fullName>
    </recommendedName>
</protein>
<gene>
    <name evidence="4" type="ORF">Taro_000749</name>
</gene>
<organism evidence="4 5">
    <name type="scientific">Colocasia esculenta</name>
    <name type="common">Wild taro</name>
    <name type="synonym">Arum esculentum</name>
    <dbReference type="NCBI Taxonomy" id="4460"/>
    <lineage>
        <taxon>Eukaryota</taxon>
        <taxon>Viridiplantae</taxon>
        <taxon>Streptophyta</taxon>
        <taxon>Embryophyta</taxon>
        <taxon>Tracheophyta</taxon>
        <taxon>Spermatophyta</taxon>
        <taxon>Magnoliopsida</taxon>
        <taxon>Liliopsida</taxon>
        <taxon>Araceae</taxon>
        <taxon>Aroideae</taxon>
        <taxon>Colocasieae</taxon>
        <taxon>Colocasia</taxon>
    </lineage>
</organism>
<dbReference type="Gene3D" id="4.10.60.10">
    <property type="entry name" value="Zinc finger, CCHC-type"/>
    <property type="match status" value="1"/>
</dbReference>
<sequence length="456" mass="51998">MDCAELDQVRLAVYQLKGSAHEWWRAVRQTNFQGRRLDQITWAEFLVAFHGEFLPDYVCRERRDLFHELVQGDLTVGQYHQRFLQLLRHVPHVAASEQARTERFISGLHSDLRWAMAGHLCDTLAVAVARATSLERECQFQPQQSGGIGRSSLYQRPSGSRGSVSSSSSSGISGASLISKLKRLFARRGRRQYRQQQQRHQSEQQPVEQSVQQGAEQSQQDSDCYHCGQPGHYRRECSLRQQQEQQQQAPQWEGDRSDVAMWCQTYEVDTWQPPFGLSFGVSSLRKFQRLVAPWGVWEGLVGCDLHCVVWPEEDVLGHANPVVATPRYVAFSALEATPTLSRSGRDRVAVVFCSSREFSRRQACSSHGLGAEGENGGDSGMESFVELSWLVWFSEAWDRSPARLRQLWLFLFRVSLRREVLDMDRWSRLGSSGALVYTGETSQQLPSWRTEETGPQ</sequence>
<dbReference type="Pfam" id="PF00098">
    <property type="entry name" value="zf-CCHC"/>
    <property type="match status" value="1"/>
</dbReference>
<feature type="region of interest" description="Disordered" evidence="2">
    <location>
        <begin position="140"/>
        <end position="173"/>
    </location>
</feature>
<feature type="domain" description="CCHC-type" evidence="3">
    <location>
        <begin position="224"/>
        <end position="237"/>
    </location>
</feature>
<dbReference type="GO" id="GO:0008270">
    <property type="term" value="F:zinc ion binding"/>
    <property type="evidence" value="ECO:0007669"/>
    <property type="project" value="UniProtKB-KW"/>
</dbReference>
<feature type="region of interest" description="Disordered" evidence="2">
    <location>
        <begin position="189"/>
        <end position="225"/>
    </location>
</feature>
<dbReference type="PROSITE" id="PS50158">
    <property type="entry name" value="ZF_CCHC"/>
    <property type="match status" value="1"/>
</dbReference>